<evidence type="ECO:0000313" key="2">
    <source>
        <dbReference type="Proteomes" id="UP000250700"/>
    </source>
</evidence>
<evidence type="ECO:0000313" key="1">
    <source>
        <dbReference type="EMBL" id="PUF80408.1"/>
    </source>
</evidence>
<sequence>MNEEKSQDTIDSLSRQIVDVLHKELGDKCGSNRNFPEAMWVAMQAICGPQVAADTIRCCQVRS</sequence>
<reference evidence="1 2" key="1">
    <citation type="submission" date="2018-04" db="EMBL/GenBank/DDBJ databases">
        <title>Whole genome sequencing of Salmonella enterica.</title>
        <authorList>
            <person name="Bell R."/>
        </authorList>
    </citation>
    <scope>NUCLEOTIDE SEQUENCE [LARGE SCALE GENOMIC DNA]</scope>
    <source>
        <strain evidence="1 2">CFSAN058603</strain>
    </source>
</reference>
<organism evidence="1 2">
    <name type="scientific">Salmonella enterica I</name>
    <dbReference type="NCBI Taxonomy" id="59201"/>
    <lineage>
        <taxon>Bacteria</taxon>
        <taxon>Pseudomonadati</taxon>
        <taxon>Pseudomonadota</taxon>
        <taxon>Gammaproteobacteria</taxon>
        <taxon>Enterobacterales</taxon>
        <taxon>Enterobacteriaceae</taxon>
        <taxon>Salmonella</taxon>
    </lineage>
</organism>
<name>A0A315FZZ1_SALET</name>
<dbReference type="Proteomes" id="UP000250700">
    <property type="component" value="Unassembled WGS sequence"/>
</dbReference>
<dbReference type="AlphaFoldDB" id="A0A315FZZ1"/>
<dbReference type="RefSeq" id="WP_001001365.1">
    <property type="nucleotide sequence ID" value="NZ_QAPL01000006.1"/>
</dbReference>
<gene>
    <name evidence="1" type="ORF">DAX91_14305</name>
</gene>
<accession>A0A315FZZ1</accession>
<dbReference type="EMBL" id="QARU01000008">
    <property type="protein sequence ID" value="PUF80408.1"/>
    <property type="molecule type" value="Genomic_DNA"/>
</dbReference>
<comment type="caution">
    <text evidence="1">The sequence shown here is derived from an EMBL/GenBank/DDBJ whole genome shotgun (WGS) entry which is preliminary data.</text>
</comment>
<proteinExistence type="predicted"/>
<protein>
    <submittedName>
        <fullName evidence="1">Uncharacterized protein</fullName>
    </submittedName>
</protein>